<evidence type="ECO:0000256" key="9">
    <source>
        <dbReference type="SAM" id="Phobius"/>
    </source>
</evidence>
<protein>
    <submittedName>
        <fullName evidence="10">AI-2E family transporter</fullName>
    </submittedName>
</protein>
<evidence type="ECO:0000256" key="5">
    <source>
        <dbReference type="ARBA" id="ARBA00022692"/>
    </source>
</evidence>
<feature type="transmembrane region" description="Helical" evidence="9">
    <location>
        <begin position="304"/>
        <end position="337"/>
    </location>
</feature>
<keyword evidence="6 9" id="KW-1133">Transmembrane helix</keyword>
<keyword evidence="7 9" id="KW-0472">Membrane</keyword>
<feature type="transmembrane region" description="Helical" evidence="9">
    <location>
        <begin position="349"/>
        <end position="368"/>
    </location>
</feature>
<sequence length="424" mass="46283">MNKFRQFMKERSFIRLTFFIVFTATLLYIMYFVVKDFPSITGSVFSVIGSIVSALSPLWIGLILAYIINPLVETIDLKLIGRLGQPDGATLSIDSSDETLLKKRRKRTRFISIIITYLIIVAALILLLYLFAAMIVGRFVVTSLPNLLTHFVQLAYGYEDEFRNWIANLPDGVVSDYATSAINTVMEWLSAHFSASGVISTISSIGSGILNFALGIVVSIYLIADKDFFIGLWNKLITLITPKRSSGINGTLREVDDVLSKFLRGVLLDAICVAVLSSIGLSIIGLEFSVVIGIFAGVANVIPYFGPIIGMAPAFLVGLFTDGIWKGILAVIVLIILQQIDANLIYPRIVGSSIGLKPIFVLLAVSFGGYYGGIIGMILAVPAASILQLFIIKWAGKREQNLASKQSLQSSADDSDNLDESDLQ</sequence>
<evidence type="ECO:0000313" key="10">
    <source>
        <dbReference type="EMBL" id="MBE5036181.1"/>
    </source>
</evidence>
<evidence type="ECO:0000313" key="11">
    <source>
        <dbReference type="Proteomes" id="UP001516588"/>
    </source>
</evidence>
<keyword evidence="3" id="KW-0813">Transport</keyword>
<comment type="caution">
    <text evidence="10">The sequence shown here is derived from an EMBL/GenBank/DDBJ whole genome shotgun (WGS) entry which is preliminary data.</text>
</comment>
<accession>A0ABR9QZ90</accession>
<name>A0ABR9QZ90_9FIRM</name>
<feature type="transmembrane region" description="Helical" evidence="9">
    <location>
        <begin position="374"/>
        <end position="395"/>
    </location>
</feature>
<comment type="subcellular location">
    <subcellularLocation>
        <location evidence="1">Cell membrane</location>
        <topology evidence="1">Multi-pass membrane protein</topology>
    </subcellularLocation>
</comment>
<keyword evidence="5 9" id="KW-0812">Transmembrane</keyword>
<evidence type="ECO:0000256" key="7">
    <source>
        <dbReference type="ARBA" id="ARBA00023136"/>
    </source>
</evidence>
<keyword evidence="4" id="KW-1003">Cell membrane</keyword>
<evidence type="ECO:0000256" key="6">
    <source>
        <dbReference type="ARBA" id="ARBA00022989"/>
    </source>
</evidence>
<feature type="transmembrane region" description="Helical" evidence="9">
    <location>
        <begin position="110"/>
        <end position="136"/>
    </location>
</feature>
<feature type="transmembrane region" description="Helical" evidence="9">
    <location>
        <begin position="12"/>
        <end position="34"/>
    </location>
</feature>
<feature type="compositionally biased region" description="Acidic residues" evidence="8">
    <location>
        <begin position="413"/>
        <end position="424"/>
    </location>
</feature>
<evidence type="ECO:0000256" key="8">
    <source>
        <dbReference type="SAM" id="MobiDB-lite"/>
    </source>
</evidence>
<reference evidence="10 11" key="1">
    <citation type="submission" date="2020-10" db="EMBL/GenBank/DDBJ databases">
        <title>ChiBAC.</title>
        <authorList>
            <person name="Zenner C."/>
            <person name="Hitch T.C.A."/>
            <person name="Clavel T."/>
        </authorList>
    </citation>
    <scope>NUCLEOTIDE SEQUENCE [LARGE SCALE GENOMIC DNA]</scope>
    <source>
        <strain evidence="10 11">DSM 108706</strain>
    </source>
</reference>
<gene>
    <name evidence="10" type="ORF">INF20_07835</name>
</gene>
<dbReference type="Proteomes" id="UP001516588">
    <property type="component" value="Unassembled WGS sequence"/>
</dbReference>
<proteinExistence type="inferred from homology"/>
<dbReference type="Pfam" id="PF01594">
    <property type="entry name" value="AI-2E_transport"/>
    <property type="match status" value="1"/>
</dbReference>
<dbReference type="RefSeq" id="WP_226385827.1">
    <property type="nucleotide sequence ID" value="NZ_JADCKA010000021.1"/>
</dbReference>
<evidence type="ECO:0000256" key="4">
    <source>
        <dbReference type="ARBA" id="ARBA00022475"/>
    </source>
</evidence>
<keyword evidence="11" id="KW-1185">Reference proteome</keyword>
<dbReference type="PANTHER" id="PTHR21716:SF53">
    <property type="entry name" value="PERMEASE PERM-RELATED"/>
    <property type="match status" value="1"/>
</dbReference>
<feature type="region of interest" description="Disordered" evidence="8">
    <location>
        <begin position="405"/>
        <end position="424"/>
    </location>
</feature>
<feature type="transmembrane region" description="Helical" evidence="9">
    <location>
        <begin position="40"/>
        <end position="68"/>
    </location>
</feature>
<evidence type="ECO:0000256" key="3">
    <source>
        <dbReference type="ARBA" id="ARBA00022448"/>
    </source>
</evidence>
<comment type="similarity">
    <text evidence="2">Belongs to the autoinducer-2 exporter (AI-2E) (TC 2.A.86) family.</text>
</comment>
<dbReference type="EMBL" id="JADCKA010000021">
    <property type="protein sequence ID" value="MBE5036181.1"/>
    <property type="molecule type" value="Genomic_DNA"/>
</dbReference>
<organism evidence="10 11">
    <name type="scientific">Gallibacter intestinalis</name>
    <dbReference type="NCBI Taxonomy" id="2779356"/>
    <lineage>
        <taxon>Bacteria</taxon>
        <taxon>Bacillati</taxon>
        <taxon>Bacillota</taxon>
        <taxon>Clostridia</taxon>
        <taxon>Eubacteriales</taxon>
        <taxon>Eubacteriaceae</taxon>
        <taxon>Gallibacter</taxon>
    </lineage>
</organism>
<evidence type="ECO:0000256" key="1">
    <source>
        <dbReference type="ARBA" id="ARBA00004651"/>
    </source>
</evidence>
<dbReference type="PANTHER" id="PTHR21716">
    <property type="entry name" value="TRANSMEMBRANE PROTEIN"/>
    <property type="match status" value="1"/>
</dbReference>
<dbReference type="InterPro" id="IPR002549">
    <property type="entry name" value="AI-2E-like"/>
</dbReference>
<evidence type="ECO:0000256" key="2">
    <source>
        <dbReference type="ARBA" id="ARBA00009773"/>
    </source>
</evidence>
<feature type="transmembrane region" description="Helical" evidence="9">
    <location>
        <begin position="198"/>
        <end position="224"/>
    </location>
</feature>
<feature type="transmembrane region" description="Helical" evidence="9">
    <location>
        <begin position="270"/>
        <end position="298"/>
    </location>
</feature>